<evidence type="ECO:0000256" key="5">
    <source>
        <dbReference type="ARBA" id="ARBA00022723"/>
    </source>
</evidence>
<dbReference type="NCBIfam" id="TIGR00043">
    <property type="entry name" value="rRNA maturation RNase YbeY"/>
    <property type="match status" value="1"/>
</dbReference>
<keyword evidence="8 9" id="KW-0862">Zinc</keyword>
<dbReference type="SUPFAM" id="SSF55486">
    <property type="entry name" value="Metalloproteases ('zincins'), catalytic domain"/>
    <property type="match status" value="1"/>
</dbReference>
<keyword evidence="2 9" id="KW-0690">Ribosome biogenesis</keyword>
<accession>A0A2Z2KQE0</accession>
<dbReference type="GO" id="GO:0008270">
    <property type="term" value="F:zinc ion binding"/>
    <property type="evidence" value="ECO:0007669"/>
    <property type="project" value="UniProtKB-UniRule"/>
</dbReference>
<organism evidence="10 11">
    <name type="scientific">Paenibacillus donghaensis</name>
    <dbReference type="NCBI Taxonomy" id="414771"/>
    <lineage>
        <taxon>Bacteria</taxon>
        <taxon>Bacillati</taxon>
        <taxon>Bacillota</taxon>
        <taxon>Bacilli</taxon>
        <taxon>Bacillales</taxon>
        <taxon>Paenibacillaceae</taxon>
        <taxon>Paenibacillus</taxon>
    </lineage>
</organism>
<dbReference type="InterPro" id="IPR023091">
    <property type="entry name" value="MetalPrtase_cat_dom_sf_prd"/>
</dbReference>
<dbReference type="Proteomes" id="UP000249890">
    <property type="component" value="Chromosome"/>
</dbReference>
<name>A0A2Z2KQE0_9BACL</name>
<keyword evidence="6 9" id="KW-0255">Endonuclease</keyword>
<sequence>MSLEIVWSNEQEEFEITDHLIALLEEILQHAGQAEGITKGEVDLTFVDNERIHELNREYRGIDRPTDVLSFAMHETGEDEPEIIYELEDGTGPEEVPDVLGDIIISVARAKEQALDYGHSLERELGFLFVHGFLHLLGYDHQDDLAEAEMMSKQEAVLAQVGLTR</sequence>
<keyword evidence="11" id="KW-1185">Reference proteome</keyword>
<dbReference type="InterPro" id="IPR020549">
    <property type="entry name" value="YbeY_CS"/>
</dbReference>
<evidence type="ECO:0000256" key="8">
    <source>
        <dbReference type="ARBA" id="ARBA00022833"/>
    </source>
</evidence>
<evidence type="ECO:0000256" key="4">
    <source>
        <dbReference type="ARBA" id="ARBA00022722"/>
    </source>
</evidence>
<keyword evidence="7 9" id="KW-0378">Hydrolase</keyword>
<dbReference type="RefSeq" id="WP_087917590.1">
    <property type="nucleotide sequence ID" value="NZ_CP021780.1"/>
</dbReference>
<dbReference type="EC" id="3.1.-.-" evidence="9"/>
<dbReference type="GO" id="GO:0005737">
    <property type="term" value="C:cytoplasm"/>
    <property type="evidence" value="ECO:0007669"/>
    <property type="project" value="UniProtKB-SubCell"/>
</dbReference>
<evidence type="ECO:0000256" key="9">
    <source>
        <dbReference type="HAMAP-Rule" id="MF_00009"/>
    </source>
</evidence>
<dbReference type="AlphaFoldDB" id="A0A2Z2KQE0"/>
<feature type="binding site" evidence="9">
    <location>
        <position position="141"/>
    </location>
    <ligand>
        <name>Zn(2+)</name>
        <dbReference type="ChEBI" id="CHEBI:29105"/>
        <note>catalytic</note>
    </ligand>
</feature>
<dbReference type="GO" id="GO:0004222">
    <property type="term" value="F:metalloendopeptidase activity"/>
    <property type="evidence" value="ECO:0007669"/>
    <property type="project" value="InterPro"/>
</dbReference>
<evidence type="ECO:0000313" key="11">
    <source>
        <dbReference type="Proteomes" id="UP000249890"/>
    </source>
</evidence>
<keyword evidence="5 9" id="KW-0479">Metal-binding</keyword>
<comment type="similarity">
    <text evidence="1 9">Belongs to the endoribonuclease YbeY family.</text>
</comment>
<dbReference type="PANTHER" id="PTHR46986">
    <property type="entry name" value="ENDORIBONUCLEASE YBEY, CHLOROPLASTIC"/>
    <property type="match status" value="1"/>
</dbReference>
<dbReference type="HAMAP" id="MF_00009">
    <property type="entry name" value="Endoribonucl_YbeY"/>
    <property type="match status" value="1"/>
</dbReference>
<keyword evidence="3 9" id="KW-0698">rRNA processing</keyword>
<protein>
    <recommendedName>
        <fullName evidence="9">Endoribonuclease YbeY</fullName>
        <ecNumber evidence="9">3.1.-.-</ecNumber>
    </recommendedName>
</protein>
<feature type="binding site" evidence="9">
    <location>
        <position position="135"/>
    </location>
    <ligand>
        <name>Zn(2+)</name>
        <dbReference type="ChEBI" id="CHEBI:29105"/>
        <note>catalytic</note>
    </ligand>
</feature>
<comment type="subcellular location">
    <subcellularLocation>
        <location evidence="9">Cytoplasm</location>
    </subcellularLocation>
</comment>
<dbReference type="KEGG" id="pdh:B9T62_24095"/>
<dbReference type="GO" id="GO:0006364">
    <property type="term" value="P:rRNA processing"/>
    <property type="evidence" value="ECO:0007669"/>
    <property type="project" value="UniProtKB-UniRule"/>
</dbReference>
<gene>
    <name evidence="9" type="primary">ybeY</name>
    <name evidence="10" type="ORF">B9T62_24095</name>
</gene>
<evidence type="ECO:0000256" key="2">
    <source>
        <dbReference type="ARBA" id="ARBA00022517"/>
    </source>
</evidence>
<feature type="binding site" evidence="9">
    <location>
        <position position="131"/>
    </location>
    <ligand>
        <name>Zn(2+)</name>
        <dbReference type="ChEBI" id="CHEBI:29105"/>
        <note>catalytic</note>
    </ligand>
</feature>
<dbReference type="Gene3D" id="3.40.390.30">
    <property type="entry name" value="Metalloproteases ('zincins'), catalytic domain"/>
    <property type="match status" value="1"/>
</dbReference>
<dbReference type="PROSITE" id="PS01306">
    <property type="entry name" value="UPF0054"/>
    <property type="match status" value="1"/>
</dbReference>
<dbReference type="GO" id="GO:0004521">
    <property type="term" value="F:RNA endonuclease activity"/>
    <property type="evidence" value="ECO:0007669"/>
    <property type="project" value="UniProtKB-UniRule"/>
</dbReference>
<dbReference type="PANTHER" id="PTHR46986:SF1">
    <property type="entry name" value="ENDORIBONUCLEASE YBEY, CHLOROPLASTIC"/>
    <property type="match status" value="1"/>
</dbReference>
<keyword evidence="9" id="KW-0963">Cytoplasm</keyword>
<proteinExistence type="inferred from homology"/>
<evidence type="ECO:0000256" key="7">
    <source>
        <dbReference type="ARBA" id="ARBA00022801"/>
    </source>
</evidence>
<comment type="cofactor">
    <cofactor evidence="9">
        <name>Zn(2+)</name>
        <dbReference type="ChEBI" id="CHEBI:29105"/>
    </cofactor>
    <text evidence="9">Binds 1 zinc ion.</text>
</comment>
<dbReference type="EMBL" id="CP021780">
    <property type="protein sequence ID" value="ASA23602.1"/>
    <property type="molecule type" value="Genomic_DNA"/>
</dbReference>
<dbReference type="OrthoDB" id="9807740at2"/>
<comment type="function">
    <text evidence="9">Single strand-specific metallo-endoribonuclease involved in late-stage 70S ribosome quality control and in maturation of the 3' terminus of the 16S rRNA.</text>
</comment>
<evidence type="ECO:0000256" key="1">
    <source>
        <dbReference type="ARBA" id="ARBA00010875"/>
    </source>
</evidence>
<dbReference type="InterPro" id="IPR002036">
    <property type="entry name" value="YbeY"/>
</dbReference>
<evidence type="ECO:0000256" key="3">
    <source>
        <dbReference type="ARBA" id="ARBA00022552"/>
    </source>
</evidence>
<reference evidence="10 11" key="1">
    <citation type="submission" date="2017-06" db="EMBL/GenBank/DDBJ databases">
        <title>Complete genome sequence of Paenibacillus donghaensis KCTC 13049T isolated from East Sea sediment, South Korea.</title>
        <authorList>
            <person name="Jung B.K."/>
            <person name="Hong S.-J."/>
            <person name="Shin J.-H."/>
        </authorList>
    </citation>
    <scope>NUCLEOTIDE SEQUENCE [LARGE SCALE GENOMIC DNA]</scope>
    <source>
        <strain evidence="10 11">KCTC 13049</strain>
    </source>
</reference>
<keyword evidence="4 9" id="KW-0540">Nuclease</keyword>
<evidence type="ECO:0000256" key="6">
    <source>
        <dbReference type="ARBA" id="ARBA00022759"/>
    </source>
</evidence>
<evidence type="ECO:0000313" key="10">
    <source>
        <dbReference type="EMBL" id="ASA23602.1"/>
    </source>
</evidence>
<dbReference type="Pfam" id="PF02130">
    <property type="entry name" value="YbeY"/>
    <property type="match status" value="1"/>
</dbReference>